<comment type="similarity">
    <text evidence="2">Belongs to the ABC transporter superfamily. ABCG family. Eye pigment precursor importer (TC 3.A.1.204) subfamily.</text>
</comment>
<dbReference type="Proteomes" id="UP000271974">
    <property type="component" value="Unassembled WGS sequence"/>
</dbReference>
<comment type="caution">
    <text evidence="12">The sequence shown here is derived from an EMBL/GenBank/DDBJ whole genome shotgun (WGS) entry which is preliminary data.</text>
</comment>
<name>A0A433THD7_ELYCH</name>
<dbReference type="InterPro" id="IPR043926">
    <property type="entry name" value="ABCG_dom"/>
</dbReference>
<dbReference type="GO" id="GO:0005524">
    <property type="term" value="F:ATP binding"/>
    <property type="evidence" value="ECO:0007669"/>
    <property type="project" value="UniProtKB-KW"/>
</dbReference>
<evidence type="ECO:0000256" key="6">
    <source>
        <dbReference type="ARBA" id="ARBA00022840"/>
    </source>
</evidence>
<evidence type="ECO:0000256" key="10">
    <source>
        <dbReference type="SAM" id="Phobius"/>
    </source>
</evidence>
<evidence type="ECO:0000256" key="3">
    <source>
        <dbReference type="ARBA" id="ARBA00022448"/>
    </source>
</evidence>
<dbReference type="InterPro" id="IPR013525">
    <property type="entry name" value="ABC2_TM"/>
</dbReference>
<evidence type="ECO:0000313" key="13">
    <source>
        <dbReference type="Proteomes" id="UP000271974"/>
    </source>
</evidence>
<dbReference type="GO" id="GO:0016324">
    <property type="term" value="C:apical plasma membrane"/>
    <property type="evidence" value="ECO:0007669"/>
    <property type="project" value="TreeGrafter"/>
</dbReference>
<evidence type="ECO:0000256" key="1">
    <source>
        <dbReference type="ARBA" id="ARBA00004141"/>
    </source>
</evidence>
<evidence type="ECO:0000256" key="9">
    <source>
        <dbReference type="SAM" id="MobiDB-lite"/>
    </source>
</evidence>
<dbReference type="Pfam" id="PF01061">
    <property type="entry name" value="ABC2_membrane"/>
    <property type="match status" value="1"/>
</dbReference>
<dbReference type="Pfam" id="PF00005">
    <property type="entry name" value="ABC_tran"/>
    <property type="match status" value="1"/>
</dbReference>
<feature type="non-terminal residue" evidence="12">
    <location>
        <position position="1"/>
    </location>
</feature>
<dbReference type="STRING" id="188477.A0A433THD7"/>
<feature type="region of interest" description="Disordered" evidence="9">
    <location>
        <begin position="1"/>
        <end position="53"/>
    </location>
</feature>
<feature type="transmembrane region" description="Helical" evidence="10">
    <location>
        <begin position="658"/>
        <end position="680"/>
    </location>
</feature>
<reference evidence="12 13" key="1">
    <citation type="submission" date="2019-01" db="EMBL/GenBank/DDBJ databases">
        <title>A draft genome assembly of the solar-powered sea slug Elysia chlorotica.</title>
        <authorList>
            <person name="Cai H."/>
            <person name="Li Q."/>
            <person name="Fang X."/>
            <person name="Li J."/>
            <person name="Curtis N.E."/>
            <person name="Altenburger A."/>
            <person name="Shibata T."/>
            <person name="Feng M."/>
            <person name="Maeda T."/>
            <person name="Schwartz J.A."/>
            <person name="Shigenobu S."/>
            <person name="Lundholm N."/>
            <person name="Nishiyama T."/>
            <person name="Yang H."/>
            <person name="Hasebe M."/>
            <person name="Li S."/>
            <person name="Pierce S.K."/>
            <person name="Wang J."/>
        </authorList>
    </citation>
    <scope>NUCLEOTIDE SEQUENCE [LARGE SCALE GENOMIC DNA]</scope>
    <source>
        <strain evidence="12">EC2010</strain>
        <tissue evidence="12">Whole organism of an adult</tissue>
    </source>
</reference>
<keyword evidence="3" id="KW-0813">Transport</keyword>
<feature type="transmembrane region" description="Helical" evidence="10">
    <location>
        <begin position="576"/>
        <end position="596"/>
    </location>
</feature>
<organism evidence="12 13">
    <name type="scientific">Elysia chlorotica</name>
    <name type="common">Eastern emerald elysia</name>
    <name type="synonym">Sea slug</name>
    <dbReference type="NCBI Taxonomy" id="188477"/>
    <lineage>
        <taxon>Eukaryota</taxon>
        <taxon>Metazoa</taxon>
        <taxon>Spiralia</taxon>
        <taxon>Lophotrochozoa</taxon>
        <taxon>Mollusca</taxon>
        <taxon>Gastropoda</taxon>
        <taxon>Heterobranchia</taxon>
        <taxon>Euthyneura</taxon>
        <taxon>Panpulmonata</taxon>
        <taxon>Sacoglossa</taxon>
        <taxon>Placobranchoidea</taxon>
        <taxon>Plakobranchidae</taxon>
        <taxon>Elysia</taxon>
    </lineage>
</organism>
<sequence length="689" mass="77121">DERLLQPSDSVRSQHCHDGSAHHRYGTFTKADKDNYFDSNENTQTRRDDQPRGSIFPIADEDSGGESPGNHLVRGLSDRKTNLNIINLTYTVKEKPGHWWNRRLLSKSKDKIVLKNISMTFTRGEITAIVGTSGSGKTSLLDVISGRAEGKVDGVVSYKHQQCRRAMMRQKASYVLQADRLLPTLTVRETLTYMALMKLPGSLRMEEIDQKVQRVMCDMGLTHVADSRIGGAVVRGVSGGEKRRITIGVQLLKDPEIVLLDEPTSGLDSFTARHLVSTLVELAHKGDKLILMTVHQPRSDIVNMLDKIAILTSGQLAYLGPPSQMVPFFTSIGHPCPKNQNPCDVYIDITSVDRRNPGREQETLARANAICRDFEQSQLHKDLVENNALDVTTFHRDVSKAHSPPTHSQSPSWFRVFRCLLERMNVHLWRERSRLIGRFVQQAFFVPFLILFIGRVGDGVDGIQDRLGLIYQAVSSSPYLALTNAVAIFPILRDTYYRESHDGMYSTATFLTAYYVHSLPFNIISGALFSTFLYWVVGFKDDLVIFAMFMLIIIIMAQFGEMVAVGLMGTIRSVQLACDSTALLFNTSAFFGSGLIRSLATMPTVLRQIGYIAIHRYSTETVLANEFQDLKLACSDGKHCVYGNDFINSLYPGAFDHITRNFCVMGGYTLIVLAFAILCFKARGIPTLH</sequence>
<keyword evidence="5" id="KW-0547">Nucleotide-binding</keyword>
<accession>A0A433THD7</accession>
<proteinExistence type="inferred from homology"/>
<evidence type="ECO:0000256" key="4">
    <source>
        <dbReference type="ARBA" id="ARBA00022692"/>
    </source>
</evidence>
<evidence type="ECO:0000256" key="8">
    <source>
        <dbReference type="ARBA" id="ARBA00023136"/>
    </source>
</evidence>
<dbReference type="Gene3D" id="3.40.50.300">
    <property type="entry name" value="P-loop containing nucleotide triphosphate hydrolases"/>
    <property type="match status" value="1"/>
</dbReference>
<dbReference type="Pfam" id="PF19055">
    <property type="entry name" value="ABC2_membrane_7"/>
    <property type="match status" value="1"/>
</dbReference>
<dbReference type="PANTHER" id="PTHR48041">
    <property type="entry name" value="ABC TRANSPORTER G FAMILY MEMBER 28"/>
    <property type="match status" value="1"/>
</dbReference>
<dbReference type="OrthoDB" id="66620at2759"/>
<evidence type="ECO:0000256" key="2">
    <source>
        <dbReference type="ARBA" id="ARBA00005814"/>
    </source>
</evidence>
<dbReference type="InterPro" id="IPR017871">
    <property type="entry name" value="ABC_transporter-like_CS"/>
</dbReference>
<keyword evidence="13" id="KW-1185">Reference proteome</keyword>
<dbReference type="PANTHER" id="PTHR48041:SF113">
    <property type="entry name" value="ATP-BINDING CASSETTE SUB-FAMILY G MEMBER 5"/>
    <property type="match status" value="1"/>
</dbReference>
<feature type="transmembrane region" description="Helical" evidence="10">
    <location>
        <begin position="513"/>
        <end position="537"/>
    </location>
</feature>
<dbReference type="SUPFAM" id="SSF52540">
    <property type="entry name" value="P-loop containing nucleoside triphosphate hydrolases"/>
    <property type="match status" value="1"/>
</dbReference>
<dbReference type="InterPro" id="IPR003593">
    <property type="entry name" value="AAA+_ATPase"/>
</dbReference>
<dbReference type="GO" id="GO:0042632">
    <property type="term" value="P:cholesterol homeostasis"/>
    <property type="evidence" value="ECO:0007669"/>
    <property type="project" value="TreeGrafter"/>
</dbReference>
<dbReference type="InterPro" id="IPR050352">
    <property type="entry name" value="ABCG_transporters"/>
</dbReference>
<feature type="domain" description="ABC transporter" evidence="11">
    <location>
        <begin position="83"/>
        <end position="338"/>
    </location>
</feature>
<dbReference type="InterPro" id="IPR003439">
    <property type="entry name" value="ABC_transporter-like_ATP-bd"/>
</dbReference>
<dbReference type="EMBL" id="RQTK01000362">
    <property type="protein sequence ID" value="RUS80974.1"/>
    <property type="molecule type" value="Genomic_DNA"/>
</dbReference>
<keyword evidence="4 10" id="KW-0812">Transmembrane</keyword>
<keyword evidence="6" id="KW-0067">ATP-binding</keyword>
<keyword evidence="8 10" id="KW-0472">Membrane</keyword>
<evidence type="ECO:0000256" key="5">
    <source>
        <dbReference type="ARBA" id="ARBA00022741"/>
    </source>
</evidence>
<dbReference type="GO" id="GO:0043190">
    <property type="term" value="C:ATP-binding cassette (ABC) transporter complex"/>
    <property type="evidence" value="ECO:0007669"/>
    <property type="project" value="TreeGrafter"/>
</dbReference>
<evidence type="ECO:0000259" key="11">
    <source>
        <dbReference type="PROSITE" id="PS50893"/>
    </source>
</evidence>
<dbReference type="SMART" id="SM00382">
    <property type="entry name" value="AAA"/>
    <property type="match status" value="1"/>
</dbReference>
<evidence type="ECO:0000313" key="12">
    <source>
        <dbReference type="EMBL" id="RUS80974.1"/>
    </source>
</evidence>
<dbReference type="PROSITE" id="PS00211">
    <property type="entry name" value="ABC_TRANSPORTER_1"/>
    <property type="match status" value="1"/>
</dbReference>
<protein>
    <recommendedName>
        <fullName evidence="11">ABC transporter domain-containing protein</fullName>
    </recommendedName>
</protein>
<evidence type="ECO:0000256" key="7">
    <source>
        <dbReference type="ARBA" id="ARBA00022989"/>
    </source>
</evidence>
<dbReference type="InterPro" id="IPR027417">
    <property type="entry name" value="P-loop_NTPase"/>
</dbReference>
<dbReference type="GO" id="GO:0016887">
    <property type="term" value="F:ATP hydrolysis activity"/>
    <property type="evidence" value="ECO:0007669"/>
    <property type="project" value="InterPro"/>
</dbReference>
<feature type="transmembrane region" description="Helical" evidence="10">
    <location>
        <begin position="469"/>
        <end position="492"/>
    </location>
</feature>
<dbReference type="GO" id="GO:0033344">
    <property type="term" value="P:cholesterol efflux"/>
    <property type="evidence" value="ECO:0007669"/>
    <property type="project" value="TreeGrafter"/>
</dbReference>
<dbReference type="AlphaFoldDB" id="A0A433THD7"/>
<feature type="transmembrane region" description="Helical" evidence="10">
    <location>
        <begin position="543"/>
        <end position="564"/>
    </location>
</feature>
<keyword evidence="7 10" id="KW-1133">Transmembrane helix</keyword>
<dbReference type="GO" id="GO:0140359">
    <property type="term" value="F:ABC-type transporter activity"/>
    <property type="evidence" value="ECO:0007669"/>
    <property type="project" value="InterPro"/>
</dbReference>
<gene>
    <name evidence="12" type="ORF">EGW08_011249</name>
</gene>
<dbReference type="PROSITE" id="PS50893">
    <property type="entry name" value="ABC_TRANSPORTER_2"/>
    <property type="match status" value="1"/>
</dbReference>
<comment type="subcellular location">
    <subcellularLocation>
        <location evidence="1">Membrane</location>
        <topology evidence="1">Multi-pass membrane protein</topology>
    </subcellularLocation>
</comment>